<organism evidence="2 3">
    <name type="scientific">Podospora australis</name>
    <dbReference type="NCBI Taxonomy" id="1536484"/>
    <lineage>
        <taxon>Eukaryota</taxon>
        <taxon>Fungi</taxon>
        <taxon>Dikarya</taxon>
        <taxon>Ascomycota</taxon>
        <taxon>Pezizomycotina</taxon>
        <taxon>Sordariomycetes</taxon>
        <taxon>Sordariomycetidae</taxon>
        <taxon>Sordariales</taxon>
        <taxon>Podosporaceae</taxon>
        <taxon>Podospora</taxon>
    </lineage>
</organism>
<dbReference type="PANTHER" id="PTHR48079:SF6">
    <property type="entry name" value="NAD(P)-BINDING DOMAIN-CONTAINING PROTEIN-RELATED"/>
    <property type="match status" value="1"/>
</dbReference>
<sequence>MASERILLTGATGYVGGTLLDRLVKSHDATILKLKFDVLVRTKEAAAKLEAAYGDRIKAIQWPGLTDAEFIEKTAANYNLIANVGSGFIEVGARAFVKGLAKGKEGKHDAPAPWILNISGCTNLADKPLTGTPYPDRVWEDAKSREVYDWEVEQEALTPYPQRSTEVAVLTLADELGINAVSLNTPLIFGEGSGLFNRQGIIIPVLMRYTLMHGFGFKLTETANFDWVHVEDLADSYILLIKRILESEDRGVSAIPHNKDGILFPTVGRALQIEIFQRCLDAAFEAGLLPREDTPKEKEIRNVPLQEIADEITAGLLDMAEQGWGGNKAQTGTVLKKLGWVPKHTQESWAQDFKDELIALKEGRRPWTLDSCIGDTGKKAEA</sequence>
<feature type="domain" description="NAD-dependent epimerase/dehydratase" evidence="1">
    <location>
        <begin position="158"/>
        <end position="243"/>
    </location>
</feature>
<comment type="caution">
    <text evidence="2">The sequence shown here is derived from an EMBL/GenBank/DDBJ whole genome shotgun (WGS) entry which is preliminary data.</text>
</comment>
<proteinExistence type="predicted"/>
<dbReference type="GO" id="GO:0005737">
    <property type="term" value="C:cytoplasm"/>
    <property type="evidence" value="ECO:0007669"/>
    <property type="project" value="TreeGrafter"/>
</dbReference>
<dbReference type="InterPro" id="IPR036291">
    <property type="entry name" value="NAD(P)-bd_dom_sf"/>
</dbReference>
<evidence type="ECO:0000313" key="3">
    <source>
        <dbReference type="Proteomes" id="UP001302126"/>
    </source>
</evidence>
<reference evidence="2" key="2">
    <citation type="submission" date="2023-05" db="EMBL/GenBank/DDBJ databases">
        <authorList>
            <consortium name="Lawrence Berkeley National Laboratory"/>
            <person name="Steindorff A."/>
            <person name="Hensen N."/>
            <person name="Bonometti L."/>
            <person name="Westerberg I."/>
            <person name="Brannstrom I.O."/>
            <person name="Guillou S."/>
            <person name="Cros-Aarteil S."/>
            <person name="Calhoun S."/>
            <person name="Haridas S."/>
            <person name="Kuo A."/>
            <person name="Mondo S."/>
            <person name="Pangilinan J."/>
            <person name="Riley R."/>
            <person name="Labutti K."/>
            <person name="Andreopoulos B."/>
            <person name="Lipzen A."/>
            <person name="Chen C."/>
            <person name="Yanf M."/>
            <person name="Daum C."/>
            <person name="Ng V."/>
            <person name="Clum A."/>
            <person name="Ohm R."/>
            <person name="Martin F."/>
            <person name="Silar P."/>
            <person name="Natvig D."/>
            <person name="Lalanne C."/>
            <person name="Gautier V."/>
            <person name="Ament-Velasquez S.L."/>
            <person name="Kruys A."/>
            <person name="Hutchinson M.I."/>
            <person name="Powell A.J."/>
            <person name="Barry K."/>
            <person name="Miller A.N."/>
            <person name="Grigoriev I.V."/>
            <person name="Debuchy R."/>
            <person name="Gladieux P."/>
            <person name="Thoren M.H."/>
            <person name="Johannesson H."/>
        </authorList>
    </citation>
    <scope>NUCLEOTIDE SEQUENCE</scope>
    <source>
        <strain evidence="2">PSN309</strain>
    </source>
</reference>
<evidence type="ECO:0000313" key="2">
    <source>
        <dbReference type="EMBL" id="KAK4186372.1"/>
    </source>
</evidence>
<dbReference type="Gene3D" id="3.40.50.720">
    <property type="entry name" value="NAD(P)-binding Rossmann-like Domain"/>
    <property type="match status" value="2"/>
</dbReference>
<accession>A0AAN6WU90</accession>
<reference evidence="2" key="1">
    <citation type="journal article" date="2023" name="Mol. Phylogenet. Evol.">
        <title>Genome-scale phylogeny and comparative genomics of the fungal order Sordariales.</title>
        <authorList>
            <person name="Hensen N."/>
            <person name="Bonometti L."/>
            <person name="Westerberg I."/>
            <person name="Brannstrom I.O."/>
            <person name="Guillou S."/>
            <person name="Cros-Aarteil S."/>
            <person name="Calhoun S."/>
            <person name="Haridas S."/>
            <person name="Kuo A."/>
            <person name="Mondo S."/>
            <person name="Pangilinan J."/>
            <person name="Riley R."/>
            <person name="LaButti K."/>
            <person name="Andreopoulos B."/>
            <person name="Lipzen A."/>
            <person name="Chen C."/>
            <person name="Yan M."/>
            <person name="Daum C."/>
            <person name="Ng V."/>
            <person name="Clum A."/>
            <person name="Steindorff A."/>
            <person name="Ohm R.A."/>
            <person name="Martin F."/>
            <person name="Silar P."/>
            <person name="Natvig D.O."/>
            <person name="Lalanne C."/>
            <person name="Gautier V."/>
            <person name="Ament-Velasquez S.L."/>
            <person name="Kruys A."/>
            <person name="Hutchinson M.I."/>
            <person name="Powell A.J."/>
            <person name="Barry K."/>
            <person name="Miller A.N."/>
            <person name="Grigoriev I.V."/>
            <person name="Debuchy R."/>
            <person name="Gladieux P."/>
            <person name="Hiltunen Thoren M."/>
            <person name="Johannesson H."/>
        </authorList>
    </citation>
    <scope>NUCLEOTIDE SEQUENCE</scope>
    <source>
        <strain evidence="2">PSN309</strain>
    </source>
</reference>
<dbReference type="GO" id="GO:0004029">
    <property type="term" value="F:aldehyde dehydrogenase (NAD+) activity"/>
    <property type="evidence" value="ECO:0007669"/>
    <property type="project" value="TreeGrafter"/>
</dbReference>
<dbReference type="PANTHER" id="PTHR48079">
    <property type="entry name" value="PROTEIN YEEZ"/>
    <property type="match status" value="1"/>
</dbReference>
<name>A0AAN6WU90_9PEZI</name>
<gene>
    <name evidence="2" type="ORF">QBC35DRAFT_387354</name>
</gene>
<protein>
    <recommendedName>
        <fullName evidence="1">NAD-dependent epimerase/dehydratase domain-containing protein</fullName>
    </recommendedName>
</protein>
<dbReference type="Proteomes" id="UP001302126">
    <property type="component" value="Unassembled WGS sequence"/>
</dbReference>
<dbReference type="SUPFAM" id="SSF51735">
    <property type="entry name" value="NAD(P)-binding Rossmann-fold domains"/>
    <property type="match status" value="1"/>
</dbReference>
<dbReference type="InterPro" id="IPR051783">
    <property type="entry name" value="NAD(P)-dependent_oxidoreduct"/>
</dbReference>
<dbReference type="EMBL" id="MU864425">
    <property type="protein sequence ID" value="KAK4186372.1"/>
    <property type="molecule type" value="Genomic_DNA"/>
</dbReference>
<dbReference type="InterPro" id="IPR001509">
    <property type="entry name" value="Epimerase_deHydtase"/>
</dbReference>
<keyword evidence="3" id="KW-1185">Reference proteome</keyword>
<dbReference type="AlphaFoldDB" id="A0AAN6WU90"/>
<evidence type="ECO:0000259" key="1">
    <source>
        <dbReference type="Pfam" id="PF01370"/>
    </source>
</evidence>
<dbReference type="Pfam" id="PF01370">
    <property type="entry name" value="Epimerase"/>
    <property type="match status" value="1"/>
</dbReference>